<dbReference type="InterPro" id="IPR050463">
    <property type="entry name" value="Gfo/Idh/MocA_oxidrdct_glycsds"/>
</dbReference>
<dbReference type="Gene3D" id="3.30.360.10">
    <property type="entry name" value="Dihydrodipicolinate Reductase, domain 2"/>
    <property type="match status" value="1"/>
</dbReference>
<dbReference type="EMBL" id="DVLP01000297">
    <property type="protein sequence ID" value="HIT75899.1"/>
    <property type="molecule type" value="Genomic_DNA"/>
</dbReference>
<proteinExistence type="predicted"/>
<feature type="domain" description="GFO/IDH/MocA-like oxidoreductase" evidence="3">
    <location>
        <begin position="131"/>
        <end position="201"/>
    </location>
</feature>
<dbReference type="InterPro" id="IPR036291">
    <property type="entry name" value="NAD(P)-bd_dom_sf"/>
</dbReference>
<accession>A0A9D1GYP0</accession>
<dbReference type="Pfam" id="PF01408">
    <property type="entry name" value="GFO_IDH_MocA"/>
    <property type="match status" value="1"/>
</dbReference>
<dbReference type="Gene3D" id="3.40.50.720">
    <property type="entry name" value="NAD(P)-binding Rossmann-like Domain"/>
    <property type="match status" value="1"/>
</dbReference>
<dbReference type="SUPFAM" id="SSF51735">
    <property type="entry name" value="NAD(P)-binding Rossmann-fold domains"/>
    <property type="match status" value="1"/>
</dbReference>
<evidence type="ECO:0000259" key="3">
    <source>
        <dbReference type="Pfam" id="PF22725"/>
    </source>
</evidence>
<dbReference type="GO" id="GO:0016491">
    <property type="term" value="F:oxidoreductase activity"/>
    <property type="evidence" value="ECO:0007669"/>
    <property type="project" value="UniProtKB-KW"/>
</dbReference>
<comment type="caution">
    <text evidence="4">The sequence shown here is derived from an EMBL/GenBank/DDBJ whole genome shotgun (WGS) entry which is preliminary data.</text>
</comment>
<feature type="domain" description="Gfo/Idh/MocA-like oxidoreductase N-terminal" evidence="2">
    <location>
        <begin position="8"/>
        <end position="120"/>
    </location>
</feature>
<dbReference type="Pfam" id="PF22725">
    <property type="entry name" value="GFO_IDH_MocA_C3"/>
    <property type="match status" value="1"/>
</dbReference>
<sequence length="202" mass="20747">MSAAPAGVGLVGCGTIAGQYLRQLQALPELTLVAVCDAVPEAADRVGAEHDVDVLTLDQLLADDRVEVVLNLTTPAHHVPISSAALLAGKHAYQEKPFGVGLAQARSLAETAARTGLRLGAAPDTVLGTGIQTARAALDDGLIGAPVAATAFMMSPGHEAWHPQPGFYYRAGGGPLLDMGVYYLTALVTLLGPIDRVMGMGS</sequence>
<feature type="non-terminal residue" evidence="4">
    <location>
        <position position="202"/>
    </location>
</feature>
<dbReference type="Proteomes" id="UP000886842">
    <property type="component" value="Unassembled WGS sequence"/>
</dbReference>
<dbReference type="SUPFAM" id="SSF55347">
    <property type="entry name" value="Glyceraldehyde-3-phosphate dehydrogenase-like, C-terminal domain"/>
    <property type="match status" value="1"/>
</dbReference>
<dbReference type="InterPro" id="IPR055170">
    <property type="entry name" value="GFO_IDH_MocA-like_dom"/>
</dbReference>
<dbReference type="PANTHER" id="PTHR43818">
    <property type="entry name" value="BCDNA.GH03377"/>
    <property type="match status" value="1"/>
</dbReference>
<dbReference type="PANTHER" id="PTHR43818:SF11">
    <property type="entry name" value="BCDNA.GH03377"/>
    <property type="match status" value="1"/>
</dbReference>
<dbReference type="InterPro" id="IPR000683">
    <property type="entry name" value="Gfo/Idh/MocA-like_OxRdtase_N"/>
</dbReference>
<reference evidence="4" key="2">
    <citation type="journal article" date="2021" name="PeerJ">
        <title>Extensive microbial diversity within the chicken gut microbiome revealed by metagenomics and culture.</title>
        <authorList>
            <person name="Gilroy R."/>
            <person name="Ravi A."/>
            <person name="Getino M."/>
            <person name="Pursley I."/>
            <person name="Horton D.L."/>
            <person name="Alikhan N.F."/>
            <person name="Baker D."/>
            <person name="Gharbi K."/>
            <person name="Hall N."/>
            <person name="Watson M."/>
            <person name="Adriaenssens E.M."/>
            <person name="Foster-Nyarko E."/>
            <person name="Jarju S."/>
            <person name="Secka A."/>
            <person name="Antonio M."/>
            <person name="Oren A."/>
            <person name="Chaudhuri R.R."/>
            <person name="La Ragione R."/>
            <person name="Hildebrand F."/>
            <person name="Pallen M.J."/>
        </authorList>
    </citation>
    <scope>NUCLEOTIDE SEQUENCE</scope>
    <source>
        <strain evidence="4">ChiGjej1B1-24693</strain>
    </source>
</reference>
<evidence type="ECO:0000313" key="5">
    <source>
        <dbReference type="Proteomes" id="UP000886842"/>
    </source>
</evidence>
<dbReference type="GO" id="GO:0000166">
    <property type="term" value="F:nucleotide binding"/>
    <property type="evidence" value="ECO:0007669"/>
    <property type="project" value="InterPro"/>
</dbReference>
<name>A0A9D1GYP0_9ACTN</name>
<reference evidence="4" key="1">
    <citation type="submission" date="2020-10" db="EMBL/GenBank/DDBJ databases">
        <authorList>
            <person name="Gilroy R."/>
        </authorList>
    </citation>
    <scope>NUCLEOTIDE SEQUENCE</scope>
    <source>
        <strain evidence="4">ChiGjej1B1-24693</strain>
    </source>
</reference>
<evidence type="ECO:0000259" key="2">
    <source>
        <dbReference type="Pfam" id="PF01408"/>
    </source>
</evidence>
<protein>
    <submittedName>
        <fullName evidence="4">Gfo/Idh/MocA family oxidoreductase</fullName>
    </submittedName>
</protein>
<evidence type="ECO:0000256" key="1">
    <source>
        <dbReference type="ARBA" id="ARBA00023002"/>
    </source>
</evidence>
<dbReference type="AlphaFoldDB" id="A0A9D1GYP0"/>
<evidence type="ECO:0000313" key="4">
    <source>
        <dbReference type="EMBL" id="HIT75899.1"/>
    </source>
</evidence>
<keyword evidence="1" id="KW-0560">Oxidoreductase</keyword>
<organism evidence="4 5">
    <name type="scientific">Candidatus Avipropionibacterium avicola</name>
    <dbReference type="NCBI Taxonomy" id="2840701"/>
    <lineage>
        <taxon>Bacteria</taxon>
        <taxon>Bacillati</taxon>
        <taxon>Actinomycetota</taxon>
        <taxon>Actinomycetes</taxon>
        <taxon>Propionibacteriales</taxon>
        <taxon>Propionibacteriaceae</taxon>
        <taxon>Propionibacteriaceae incertae sedis</taxon>
        <taxon>Candidatus Avipropionibacterium</taxon>
    </lineage>
</organism>
<gene>
    <name evidence="4" type="ORF">IAA98_09955</name>
</gene>